<gene>
    <name evidence="1" type="ORF">BJP25_29150</name>
</gene>
<dbReference type="EMBL" id="MKQR01000026">
    <property type="protein sequence ID" value="OLR90676.1"/>
    <property type="molecule type" value="Genomic_DNA"/>
</dbReference>
<keyword evidence="2" id="KW-1185">Reference proteome</keyword>
<accession>A0A1Q9LF64</accession>
<proteinExistence type="predicted"/>
<sequence length="164" mass="17709">MLVGGLGGPGGVAQAAPAREVDAARVGAPPKGAVKLDLLPDTGQDRPSGQVGVQASYLPFTFSYDFTRSLTSRTFWPVAGRACVSLRGAGSTDPGYFFQVVKVEMWDAYGTDLKKGLTARYALTGGYFGYCWTGLTNGHEHYFRIYKEWNTAARVWGDGWTSPI</sequence>
<evidence type="ECO:0000313" key="2">
    <source>
        <dbReference type="Proteomes" id="UP000186040"/>
    </source>
</evidence>
<protein>
    <submittedName>
        <fullName evidence="1">Uncharacterized protein</fullName>
    </submittedName>
</protein>
<reference evidence="1 2" key="1">
    <citation type="submission" date="2016-10" db="EMBL/GenBank/DDBJ databases">
        <title>The Draft Genome Sequence of Actinokineospora bangkokensis 44EHWT reveals the biosynthetic pathway of antifungal compounds Thailandins with unusual extender unit butylmalonyl-CoA.</title>
        <authorList>
            <person name="Greule A."/>
            <person name="Intra B."/>
            <person name="Flemming S."/>
            <person name="Rommel M.G."/>
            <person name="Panbangred W."/>
            <person name="Bechthold A."/>
        </authorList>
    </citation>
    <scope>NUCLEOTIDE SEQUENCE [LARGE SCALE GENOMIC DNA]</scope>
    <source>
        <strain evidence="1 2">44EHW</strain>
    </source>
</reference>
<dbReference type="Proteomes" id="UP000186040">
    <property type="component" value="Unassembled WGS sequence"/>
</dbReference>
<evidence type="ECO:0000313" key="1">
    <source>
        <dbReference type="EMBL" id="OLR90676.1"/>
    </source>
</evidence>
<dbReference type="AlphaFoldDB" id="A0A1Q9LF64"/>
<name>A0A1Q9LF64_9PSEU</name>
<organism evidence="1 2">
    <name type="scientific">Actinokineospora bangkokensis</name>
    <dbReference type="NCBI Taxonomy" id="1193682"/>
    <lineage>
        <taxon>Bacteria</taxon>
        <taxon>Bacillati</taxon>
        <taxon>Actinomycetota</taxon>
        <taxon>Actinomycetes</taxon>
        <taxon>Pseudonocardiales</taxon>
        <taxon>Pseudonocardiaceae</taxon>
        <taxon>Actinokineospora</taxon>
    </lineage>
</organism>
<comment type="caution">
    <text evidence="1">The sequence shown here is derived from an EMBL/GenBank/DDBJ whole genome shotgun (WGS) entry which is preliminary data.</text>
</comment>